<dbReference type="KEGG" id="cuo:CUROG_03040"/>
<reference evidence="3" key="1">
    <citation type="submission" date="2019-10" db="EMBL/GenBank/DDBJ databases">
        <title>Complete genome sequence of Corynebacterium urogenitalis DSM 108747, isolated from the genital tract of a cow.</title>
        <authorList>
            <person name="Ruckert C."/>
            <person name="Ballas P."/>
            <person name="Wagener K."/>
            <person name="Drillich M."/>
            <person name="Kaempfer P."/>
            <person name="Busse H.-J."/>
            <person name="Ehling-Schulz M."/>
        </authorList>
    </citation>
    <scope>NUCLEOTIDE SEQUENCE [LARGE SCALE GENOMIC DNA]</scope>
    <source>
        <strain evidence="3">LMM 1652</strain>
    </source>
</reference>
<sequence length="255" mass="28098">MCSVDFSAMEITATQLQELNTTTPLAPRVTIAALIGIAVVATIIFPGSLWGLALVSATLIGSMVLWWQFLRGQGQRLNNYDPLKTDAEVQRSAIDWKEEGRLLVLFIVAFGLINVGSVMKISPILAIPIGLICFAVALWSITKKPFLPPHYIDSQKLYRQHPGYTVQRDADGIVACMHALQIVPGARQMHNTEFLKVLEKELHWPQSEAAPALEKAIGSGRVVSIRELRLRDDAITWITLSPKSLAAFQKSVTEG</sequence>
<feature type="transmembrane region" description="Helical" evidence="1">
    <location>
        <begin position="50"/>
        <end position="70"/>
    </location>
</feature>
<keyword evidence="1" id="KW-1133">Transmembrane helix</keyword>
<evidence type="ECO:0000313" key="2">
    <source>
        <dbReference type="EMBL" id="QFQ01991.1"/>
    </source>
</evidence>
<keyword evidence="1" id="KW-0812">Transmembrane</keyword>
<feature type="transmembrane region" description="Helical" evidence="1">
    <location>
        <begin position="124"/>
        <end position="141"/>
    </location>
</feature>
<dbReference type="AlphaFoldDB" id="A0A5J6Z6J0"/>
<evidence type="ECO:0000256" key="1">
    <source>
        <dbReference type="SAM" id="Phobius"/>
    </source>
</evidence>
<feature type="transmembrane region" description="Helical" evidence="1">
    <location>
        <begin position="25"/>
        <end position="44"/>
    </location>
</feature>
<organism evidence="2 3">
    <name type="scientific">Corynebacterium urogenitale</name>
    <dbReference type="NCBI Taxonomy" id="2487892"/>
    <lineage>
        <taxon>Bacteria</taxon>
        <taxon>Bacillati</taxon>
        <taxon>Actinomycetota</taxon>
        <taxon>Actinomycetes</taxon>
        <taxon>Mycobacteriales</taxon>
        <taxon>Corynebacteriaceae</taxon>
        <taxon>Corynebacterium</taxon>
    </lineage>
</organism>
<keyword evidence="3" id="KW-1185">Reference proteome</keyword>
<dbReference type="EMBL" id="CP045032">
    <property type="protein sequence ID" value="QFQ01991.1"/>
    <property type="molecule type" value="Genomic_DNA"/>
</dbReference>
<dbReference type="Proteomes" id="UP000326711">
    <property type="component" value="Chromosome"/>
</dbReference>
<name>A0A5J6Z6J0_9CORY</name>
<feature type="transmembrane region" description="Helical" evidence="1">
    <location>
        <begin position="100"/>
        <end position="118"/>
    </location>
</feature>
<keyword evidence="1" id="KW-0472">Membrane</keyword>
<gene>
    <name evidence="2" type="ORF">CUROG_03040</name>
</gene>
<accession>A0A5J6Z6J0</accession>
<protein>
    <submittedName>
        <fullName evidence="2">Uncharacterized protein</fullName>
    </submittedName>
</protein>
<evidence type="ECO:0000313" key="3">
    <source>
        <dbReference type="Proteomes" id="UP000326711"/>
    </source>
</evidence>
<proteinExistence type="predicted"/>